<dbReference type="Gene3D" id="2.40.160.10">
    <property type="entry name" value="Porin"/>
    <property type="match status" value="1"/>
</dbReference>
<sequence length="385" mass="44070">MRPETRAWQIENIHIHGFVSQGFMISDRNNYLAESSEGSFEFNEAAINFSRHFDPNFHMGCQIFSRDIGDVGNNKIELDWALANYRLRDSLGFRLGRIKVPHGLYNETRDVDMLRTFIFLPPVYYDISRSTINAIDGIGVYGNLLFDSIGSIDYQIINGVKNIDPESGWSRYMERRGLNITEFDTDYAACAAISWHPGIEGLRLGTSGIFLDINANADITTFSLLQNFRIDNGPDIHYKLDNLKIQVGYLEYTFKELILAFEYMTFRGDLKLIPFASPMVISIPIQTDTFYLSLVYRLSDILEMGGYYSVFWPDVSDRQGTMQRLNYLGWHKEAAICFRADITDALVFKAETHLINGGALMMPQDNLDGIDQRTALFLLKLTYSF</sequence>
<evidence type="ECO:0000313" key="1">
    <source>
        <dbReference type="EMBL" id="ETR68799.1"/>
    </source>
</evidence>
<name>A0A1V1P1P6_9BACT</name>
<comment type="caution">
    <text evidence="1">The sequence shown here is derived from an EMBL/GenBank/DDBJ whole genome shotgun (WGS) entry which is preliminary data.</text>
</comment>
<dbReference type="InterPro" id="IPR023614">
    <property type="entry name" value="Porin_dom_sf"/>
</dbReference>
<dbReference type="AlphaFoldDB" id="A0A1V1P1P6"/>
<organism evidence="1 2">
    <name type="scientific">Candidatus Magnetoglobus multicellularis str. Araruama</name>
    <dbReference type="NCBI Taxonomy" id="890399"/>
    <lineage>
        <taxon>Bacteria</taxon>
        <taxon>Pseudomonadati</taxon>
        <taxon>Thermodesulfobacteriota</taxon>
        <taxon>Desulfobacteria</taxon>
        <taxon>Desulfobacterales</taxon>
        <taxon>Desulfobacteraceae</taxon>
        <taxon>Candidatus Magnetoglobus</taxon>
    </lineage>
</organism>
<dbReference type="EMBL" id="ATBP01000829">
    <property type="protein sequence ID" value="ETR68799.1"/>
    <property type="molecule type" value="Genomic_DNA"/>
</dbReference>
<dbReference type="SUPFAM" id="SSF56935">
    <property type="entry name" value="Porins"/>
    <property type="match status" value="1"/>
</dbReference>
<gene>
    <name evidence="1" type="ORF">OMM_04346</name>
</gene>
<protein>
    <recommendedName>
        <fullName evidence="3">Alginate export domain-containing protein</fullName>
    </recommendedName>
</protein>
<proteinExistence type="predicted"/>
<accession>A0A1V1P1P6</accession>
<reference evidence="2" key="1">
    <citation type="submission" date="2012-11" db="EMBL/GenBank/DDBJ databases">
        <authorList>
            <person name="Lucero-Rivera Y.E."/>
            <person name="Tovar-Ramirez D."/>
        </authorList>
    </citation>
    <scope>NUCLEOTIDE SEQUENCE [LARGE SCALE GENOMIC DNA]</scope>
    <source>
        <strain evidence="2">Araruama</strain>
    </source>
</reference>
<evidence type="ECO:0008006" key="3">
    <source>
        <dbReference type="Google" id="ProtNLM"/>
    </source>
</evidence>
<evidence type="ECO:0000313" key="2">
    <source>
        <dbReference type="Proteomes" id="UP000189670"/>
    </source>
</evidence>
<dbReference type="Proteomes" id="UP000189670">
    <property type="component" value="Unassembled WGS sequence"/>
</dbReference>